<organism evidence="3 4">
    <name type="scientific">Chelatococcus sambhunathii</name>
    <dbReference type="NCBI Taxonomy" id="363953"/>
    <lineage>
        <taxon>Bacteria</taxon>
        <taxon>Pseudomonadati</taxon>
        <taxon>Pseudomonadota</taxon>
        <taxon>Alphaproteobacteria</taxon>
        <taxon>Hyphomicrobiales</taxon>
        <taxon>Chelatococcaceae</taxon>
        <taxon>Chelatococcus</taxon>
    </lineage>
</organism>
<evidence type="ECO:0000259" key="2">
    <source>
        <dbReference type="Pfam" id="PF00117"/>
    </source>
</evidence>
<dbReference type="Gene3D" id="3.40.50.880">
    <property type="match status" value="1"/>
</dbReference>
<protein>
    <submittedName>
        <fullName evidence="3">Aminodeoxychorismate/anthranilate synthase component II</fullName>
    </submittedName>
</protein>
<evidence type="ECO:0000313" key="4">
    <source>
        <dbReference type="Proteomes" id="UP001181622"/>
    </source>
</evidence>
<dbReference type="RefSeq" id="WP_309394312.1">
    <property type="nucleotide sequence ID" value="NZ_JADBEO010000054.1"/>
</dbReference>
<dbReference type="Pfam" id="PF00117">
    <property type="entry name" value="GATase"/>
    <property type="match status" value="1"/>
</dbReference>
<comment type="caution">
    <text evidence="3">The sequence shown here is derived from an EMBL/GenBank/DDBJ whole genome shotgun (WGS) entry which is preliminary data.</text>
</comment>
<name>A0ABU1DK51_9HYPH</name>
<accession>A0ABU1DK51</accession>
<dbReference type="Proteomes" id="UP001181622">
    <property type="component" value="Unassembled WGS sequence"/>
</dbReference>
<dbReference type="PRINTS" id="PR00099">
    <property type="entry name" value="CPSGATASE"/>
</dbReference>
<dbReference type="InterPro" id="IPR050472">
    <property type="entry name" value="Anth_synth/Amidotransfase"/>
</dbReference>
<dbReference type="InterPro" id="IPR029062">
    <property type="entry name" value="Class_I_gatase-like"/>
</dbReference>
<dbReference type="EMBL" id="JADBEO010000054">
    <property type="protein sequence ID" value="MDR4308507.1"/>
    <property type="molecule type" value="Genomic_DNA"/>
</dbReference>
<keyword evidence="4" id="KW-1185">Reference proteome</keyword>
<dbReference type="PANTHER" id="PTHR43418:SF4">
    <property type="entry name" value="MULTIFUNCTIONAL TRYPTOPHAN BIOSYNTHESIS PROTEIN"/>
    <property type="match status" value="1"/>
</dbReference>
<dbReference type="SUPFAM" id="SSF52317">
    <property type="entry name" value="Class I glutamine amidotransferase-like"/>
    <property type="match status" value="1"/>
</dbReference>
<dbReference type="CDD" id="cd01743">
    <property type="entry name" value="GATase1_Anthranilate_Synthase"/>
    <property type="match status" value="1"/>
</dbReference>
<proteinExistence type="predicted"/>
<dbReference type="InterPro" id="IPR006221">
    <property type="entry name" value="TrpG/PapA_dom"/>
</dbReference>
<dbReference type="InterPro" id="IPR017926">
    <property type="entry name" value="GATASE"/>
</dbReference>
<keyword evidence="1" id="KW-0315">Glutamine amidotransferase</keyword>
<dbReference type="PRINTS" id="PR00097">
    <property type="entry name" value="ANTSNTHASEII"/>
</dbReference>
<reference evidence="3" key="1">
    <citation type="submission" date="2020-10" db="EMBL/GenBank/DDBJ databases">
        <authorList>
            <person name="Abbas A."/>
            <person name="Razzaq R."/>
            <person name="Waqas M."/>
            <person name="Abbas N."/>
            <person name="Nielsen T.K."/>
            <person name="Hansen L.H."/>
            <person name="Hussain S."/>
            <person name="Shahid M."/>
        </authorList>
    </citation>
    <scope>NUCLEOTIDE SEQUENCE</scope>
    <source>
        <strain evidence="3">S14</strain>
    </source>
</reference>
<dbReference type="PRINTS" id="PR00096">
    <property type="entry name" value="GATASE"/>
</dbReference>
<sequence>MILVVDNYDSFVFNLSRYFEELGSPTDVVRNDAVTPDDIERMAPDALILSPGPCTPTEAGITLDVVRRFSGRIPMLGVCLGHQAIGEAFGGRVLRAKKPLHGRSSRVTHDDAGLFAGLPNPLSVGRYHSLIVEFDEGYDGPLDVTGRSEEGEVMALAHRAHPTFGVQFHPESILTEAGHRLLLNFLAAAQERVACSA</sequence>
<feature type="domain" description="Glutamine amidotransferase" evidence="2">
    <location>
        <begin position="3"/>
        <end position="187"/>
    </location>
</feature>
<dbReference type="NCBIfam" id="TIGR00566">
    <property type="entry name" value="trpG_papA"/>
    <property type="match status" value="1"/>
</dbReference>
<dbReference type="PROSITE" id="PS51273">
    <property type="entry name" value="GATASE_TYPE_1"/>
    <property type="match status" value="1"/>
</dbReference>
<dbReference type="PANTHER" id="PTHR43418">
    <property type="entry name" value="MULTIFUNCTIONAL TRYPTOPHAN BIOSYNTHESIS PROTEIN-RELATED"/>
    <property type="match status" value="1"/>
</dbReference>
<evidence type="ECO:0000313" key="3">
    <source>
        <dbReference type="EMBL" id="MDR4308507.1"/>
    </source>
</evidence>
<evidence type="ECO:0000256" key="1">
    <source>
        <dbReference type="ARBA" id="ARBA00022962"/>
    </source>
</evidence>
<gene>
    <name evidence="3" type="ORF">IHQ68_17955</name>
</gene>